<comment type="similarity">
    <text evidence="2">Belongs to the ODR-4 family.</text>
</comment>
<dbReference type="AlphaFoldDB" id="A0AAN8FDY2"/>
<proteinExistence type="inferred from homology"/>
<accession>A0AAN8FDY2</accession>
<gene>
    <name evidence="6" type="ORF">GCK32_006227</name>
</gene>
<evidence type="ECO:0000313" key="7">
    <source>
        <dbReference type="Proteomes" id="UP001331761"/>
    </source>
</evidence>
<evidence type="ECO:0000256" key="1">
    <source>
        <dbReference type="ARBA" id="ARBA00004370"/>
    </source>
</evidence>
<sequence>MILFDRCLESVVDIAQKFNQRKEIGVKYATYFLIGSFCSDGDIHVAHMAKCPLPTSAGDAAGDALSQTLDDEWIADNAEKVTRILPGGIHIVGLTWFSDRGTYNLQKAMLTRALARIQRTTNLLTTLSIGSVSDQMALVFVETPAGKPTGLIVDVVRRGPDSPTKVSFSPLEWVSVVSNASAIVSLNVPIRQKQSHFF</sequence>
<dbReference type="Pfam" id="PF14778">
    <property type="entry name" value="ODR4-like"/>
    <property type="match status" value="1"/>
</dbReference>
<dbReference type="EMBL" id="WIXE01022505">
    <property type="protein sequence ID" value="KAK5967420.1"/>
    <property type="molecule type" value="Genomic_DNA"/>
</dbReference>
<organism evidence="6 7">
    <name type="scientific">Trichostrongylus colubriformis</name>
    <name type="common">Black scour worm</name>
    <dbReference type="NCBI Taxonomy" id="6319"/>
    <lineage>
        <taxon>Eukaryota</taxon>
        <taxon>Metazoa</taxon>
        <taxon>Ecdysozoa</taxon>
        <taxon>Nematoda</taxon>
        <taxon>Chromadorea</taxon>
        <taxon>Rhabditida</taxon>
        <taxon>Rhabditina</taxon>
        <taxon>Rhabditomorpha</taxon>
        <taxon>Strongyloidea</taxon>
        <taxon>Trichostrongylidae</taxon>
        <taxon>Trichostrongylus</taxon>
    </lineage>
</organism>
<protein>
    <submittedName>
        <fullName evidence="6">Uncharacterized protein</fullName>
    </submittedName>
</protein>
<dbReference type="GO" id="GO:0012505">
    <property type="term" value="C:endomembrane system"/>
    <property type="evidence" value="ECO:0007669"/>
    <property type="project" value="TreeGrafter"/>
</dbReference>
<evidence type="ECO:0000256" key="2">
    <source>
        <dbReference type="ARBA" id="ARBA00010131"/>
    </source>
</evidence>
<evidence type="ECO:0000256" key="4">
    <source>
        <dbReference type="ARBA" id="ARBA00022989"/>
    </source>
</evidence>
<keyword evidence="3" id="KW-0812">Transmembrane</keyword>
<evidence type="ECO:0000313" key="6">
    <source>
        <dbReference type="EMBL" id="KAK5967420.1"/>
    </source>
</evidence>
<reference evidence="6 7" key="1">
    <citation type="submission" date="2019-10" db="EMBL/GenBank/DDBJ databases">
        <title>Assembly and Annotation for the nematode Trichostrongylus colubriformis.</title>
        <authorList>
            <person name="Martin J."/>
        </authorList>
    </citation>
    <scope>NUCLEOTIDE SEQUENCE [LARGE SCALE GENOMIC DNA]</scope>
    <source>
        <strain evidence="6">G859</strain>
        <tissue evidence="6">Whole worm</tissue>
    </source>
</reference>
<feature type="non-terminal residue" evidence="6">
    <location>
        <position position="198"/>
    </location>
</feature>
<comment type="caution">
    <text evidence="6">The sequence shown here is derived from an EMBL/GenBank/DDBJ whole genome shotgun (WGS) entry which is preliminary data.</text>
</comment>
<evidence type="ECO:0000256" key="3">
    <source>
        <dbReference type="ARBA" id="ARBA00022692"/>
    </source>
</evidence>
<evidence type="ECO:0000256" key="5">
    <source>
        <dbReference type="ARBA" id="ARBA00023136"/>
    </source>
</evidence>
<dbReference type="GO" id="GO:0008104">
    <property type="term" value="P:intracellular protein localization"/>
    <property type="evidence" value="ECO:0007669"/>
    <property type="project" value="TreeGrafter"/>
</dbReference>
<comment type="subcellular location">
    <subcellularLocation>
        <location evidence="1">Membrane</location>
    </subcellularLocation>
</comment>
<dbReference type="InterPro" id="IPR029454">
    <property type="entry name" value="ODR-4-like"/>
</dbReference>
<keyword evidence="7" id="KW-1185">Reference proteome</keyword>
<keyword evidence="4" id="KW-1133">Transmembrane helix</keyword>
<dbReference type="PANTHER" id="PTHR33966:SF1">
    <property type="entry name" value="PROTEIN ODR-4 HOMOLOG"/>
    <property type="match status" value="1"/>
</dbReference>
<dbReference type="GO" id="GO:0016020">
    <property type="term" value="C:membrane"/>
    <property type="evidence" value="ECO:0007669"/>
    <property type="project" value="UniProtKB-SubCell"/>
</dbReference>
<dbReference type="Proteomes" id="UP001331761">
    <property type="component" value="Unassembled WGS sequence"/>
</dbReference>
<name>A0AAN8FDY2_TRICO</name>
<dbReference type="PANTHER" id="PTHR33966">
    <property type="entry name" value="PROTEIN ODR-4 HOMOLOG"/>
    <property type="match status" value="1"/>
</dbReference>
<keyword evidence="5" id="KW-0472">Membrane</keyword>